<dbReference type="GeneID" id="92029025"/>
<comment type="caution">
    <text evidence="1">The sequence shown here is derived from an EMBL/GenBank/DDBJ whole genome shotgun (WGS) entry which is preliminary data.</text>
</comment>
<name>A0ABR1LJP6_9PEZI</name>
<dbReference type="EMBL" id="JBBPEH010000008">
    <property type="protein sequence ID" value="KAK7534766.1"/>
    <property type="molecule type" value="Genomic_DNA"/>
</dbReference>
<evidence type="ECO:0000313" key="2">
    <source>
        <dbReference type="Proteomes" id="UP001360953"/>
    </source>
</evidence>
<sequence>MSTVRVCRASTANDITHGRYFAVPSPTSLRLFGLGFFSFFCFSKKETANGWMRDLVGQAGRQVMACMHAPRAGLKESWLGANTKSKEVEGEAHGLAWLGFALRPLDCLPDRDGKRLANAMGHGMRLVLAASVILRSHLDMAEVARSLPALPTYLVQSTNYSDRLHT</sequence>
<keyword evidence="2" id="KW-1185">Reference proteome</keyword>
<accession>A0ABR1LJP6</accession>
<dbReference type="Proteomes" id="UP001360953">
    <property type="component" value="Unassembled WGS sequence"/>
</dbReference>
<organism evidence="1 2">
    <name type="scientific">Phyllosticta citribraziliensis</name>
    <dbReference type="NCBI Taxonomy" id="989973"/>
    <lineage>
        <taxon>Eukaryota</taxon>
        <taxon>Fungi</taxon>
        <taxon>Dikarya</taxon>
        <taxon>Ascomycota</taxon>
        <taxon>Pezizomycotina</taxon>
        <taxon>Dothideomycetes</taxon>
        <taxon>Dothideomycetes incertae sedis</taxon>
        <taxon>Botryosphaeriales</taxon>
        <taxon>Phyllostictaceae</taxon>
        <taxon>Phyllosticta</taxon>
    </lineage>
</organism>
<evidence type="ECO:0000313" key="1">
    <source>
        <dbReference type="EMBL" id="KAK7534766.1"/>
    </source>
</evidence>
<protein>
    <submittedName>
        <fullName evidence="1">Uncharacterized protein</fullName>
    </submittedName>
</protein>
<dbReference type="RefSeq" id="XP_066653491.1">
    <property type="nucleotide sequence ID" value="XM_066796119.1"/>
</dbReference>
<gene>
    <name evidence="1" type="ORF">J3D65DRAFT_422492</name>
</gene>
<reference evidence="1 2" key="1">
    <citation type="submission" date="2024-04" db="EMBL/GenBank/DDBJ databases">
        <title>Phyllosticta paracitricarpa is synonymous to the EU quarantine fungus P. citricarpa based on phylogenomic analyses.</title>
        <authorList>
            <consortium name="Lawrence Berkeley National Laboratory"/>
            <person name="Van ingen-buijs V.A."/>
            <person name="Van westerhoven A.C."/>
            <person name="Haridas S."/>
            <person name="Skiadas P."/>
            <person name="Martin F."/>
            <person name="Groenewald J.Z."/>
            <person name="Crous P.W."/>
            <person name="Seidl M.F."/>
        </authorList>
    </citation>
    <scope>NUCLEOTIDE SEQUENCE [LARGE SCALE GENOMIC DNA]</scope>
    <source>
        <strain evidence="1 2">CPC 17464</strain>
    </source>
</reference>
<proteinExistence type="predicted"/>